<dbReference type="NCBIfam" id="TIGR02611">
    <property type="entry name" value="TIGR02611 family protein"/>
    <property type="match status" value="1"/>
</dbReference>
<keyword evidence="1" id="KW-0812">Transmembrane</keyword>
<comment type="caution">
    <text evidence="2">The sequence shown here is derived from an EMBL/GenBank/DDBJ whole genome shotgun (WGS) entry which is preliminary data.</text>
</comment>
<evidence type="ECO:0000313" key="2">
    <source>
        <dbReference type="EMBL" id="PXA67546.1"/>
    </source>
</evidence>
<keyword evidence="1" id="KW-1133">Transmembrane helix</keyword>
<reference evidence="2 3" key="1">
    <citation type="submission" date="2018-05" db="EMBL/GenBank/DDBJ databases">
        <title>Genetic diversity of glacier-inhabiting Cryobacterium bacteria in China and description of Cryobacterium mengkeensis sp. nov. and Arthrobacter glacialis sp. nov.</title>
        <authorList>
            <person name="Liu Q."/>
            <person name="Xin Y.-H."/>
        </authorList>
    </citation>
    <scope>NUCLEOTIDE SEQUENCE [LARGE SCALE GENOMIC DNA]</scope>
    <source>
        <strain evidence="2 3">SK-1</strain>
    </source>
</reference>
<dbReference type="RefSeq" id="WP_110127229.1">
    <property type="nucleotide sequence ID" value="NZ_QHLY01000012.1"/>
</dbReference>
<dbReference type="OrthoDB" id="3295542at2"/>
<organism evidence="2 3">
    <name type="scientific">Cryobacterium arcticum</name>
    <dbReference type="NCBI Taxonomy" id="670052"/>
    <lineage>
        <taxon>Bacteria</taxon>
        <taxon>Bacillati</taxon>
        <taxon>Actinomycetota</taxon>
        <taxon>Actinomycetes</taxon>
        <taxon>Micrococcales</taxon>
        <taxon>Microbacteriaceae</taxon>
        <taxon>Cryobacterium</taxon>
    </lineage>
</organism>
<accession>A0A317ZM87</accession>
<dbReference type="Proteomes" id="UP000246722">
    <property type="component" value="Unassembled WGS sequence"/>
</dbReference>
<gene>
    <name evidence="2" type="ORF">CTB96_12585</name>
</gene>
<dbReference type="InterPro" id="IPR019099">
    <property type="entry name" value="Uncharacterised_PGPGW_TM"/>
</dbReference>
<feature type="transmembrane region" description="Helical" evidence="1">
    <location>
        <begin position="48"/>
        <end position="67"/>
    </location>
</feature>
<sequence>MSTSVSQNDVVVRQSARRTAGGPWLRLQGFLGRSRAWIHRHPRLRAPYRVLVAVVGLTIIAIGLVLVPLPGPGWLIVFVGVAVLGTEFPAAHRLTQAVRRLAHRVRLWWRARRERRAAQTNPTRTAA</sequence>
<dbReference type="InterPro" id="IPR013434">
    <property type="entry name" value="CHP02611"/>
</dbReference>
<proteinExistence type="predicted"/>
<name>A0A317ZM87_9MICO</name>
<dbReference type="AlphaFoldDB" id="A0A317ZM87"/>
<dbReference type="EMBL" id="QHLY01000012">
    <property type="protein sequence ID" value="PXA67546.1"/>
    <property type="molecule type" value="Genomic_DNA"/>
</dbReference>
<protein>
    <submittedName>
        <fullName evidence="2">TIGR02611 family protein</fullName>
    </submittedName>
</protein>
<dbReference type="Pfam" id="PF09656">
    <property type="entry name" value="PGPGW"/>
    <property type="match status" value="1"/>
</dbReference>
<evidence type="ECO:0000256" key="1">
    <source>
        <dbReference type="SAM" id="Phobius"/>
    </source>
</evidence>
<keyword evidence="1" id="KW-0472">Membrane</keyword>
<feature type="transmembrane region" description="Helical" evidence="1">
    <location>
        <begin position="73"/>
        <end position="91"/>
    </location>
</feature>
<evidence type="ECO:0000313" key="3">
    <source>
        <dbReference type="Proteomes" id="UP000246722"/>
    </source>
</evidence>
<keyword evidence="3" id="KW-1185">Reference proteome</keyword>